<sequence length="1307" mass="139106">MSTRPALVVPVALDALVVSPALLRRDGFRIRRRNYLALNDYMSPDPDEGDRQSDDPFFSRTGVRLHWTLPRGLRHGFESPATGEVDYPLVPNRWLVTRFGGTATRRVTAWVVESDCPHTPYARQQGHPLEHSSPYLVTDDTLGAWSASSDPYRNARTSKAHQAAIGLAFPHTDTAPWTERAPRDPLFLTAMDVGDPHFTTYVPHNTHVFSFLDDLADVPAADTLGYQVVGWYSDPAADVLATLPPGTSYADRLTRLNWRDPRLTGNPVLDADLDPTVRSLYQGLALTVRWDPAADSAPSPDPLHTVKDSGALNVALGATTEDAFTALTGHALHAAGARPTTADLQLLRAFLHDLLPVADEKGGDERVRRAVHAASFGASSGGYRWTVAPPPADTGATGAVPTETGAIGAVPAETGRGGTGPTGTGDSGAPAPGTPPEPFTPPAWLTTLNDDQRQLDGLLGEVHALQWRLNSLWLKNGLLGILDPPPAHAPDQDDIRAELDPTREGSLAHTVRARAAEARALTGRVPQPDRSAPHANAHDALLAGISAFGLARGLPEGAVLKAVPRPAYWHSANPVVSLSGVLPPADTTVADTPLPVRPLTDSTPTPLVSAVTVRGRAITAHPGQGPMPAFPGLDALPDGTAGLLTEYFLLDPGNAGALAAADGLPEAEVAAALAAHRPGDCTGTPPALGLDPWSQPWEPLFMEWKTVYHHIPHTNGGQSCWAFDGTDYRYVPGTAPTPKPVVVKGISDLGPHPRTLFAARLTEFVSRYGSADQRDRLPARLAAIGDWAFLAQELTGFNERLAARDTRAFRRPTTRDRHFPEVAGLAGYPDATTEDALPDRYRGRVTSVPYLPGGESGPFHETRQGQIHLEELFLYDKFGRVLDVVSADLATGGLHDYRNFPLVVDTALTTDSSLAPTVAAVAQLPPRPLQPARLDFDLLDAATGTRVVETAADPSPVTGWLLPDHLDRSLLLYEPGGRFLGTYRLLTDGTGARTGQWEPPPDGTVTTLAQVQALAPTIAGLLGSRALATEANLSAFLDVIDSTLWTTDPLGDRTDQTLSVLVGRPLALVRARLRLTLDGPPRSDTGWAATLRPPPSAFTADTFAVRLGDQPARDDGLIGYYRTAPGGGYDYERFDSVSAPDDGQGLVVRIGPPGAPDPARTPNYPALTFGDTEPTGLLLLVDPRASVHAVSGITPTASVTVPRQHVDGALRRLGAVFRFGPVVGGGGEGGALTFPRPSTRHGTWSWLRPTPPAGGNWTPCDLAPAPPNAVFPDRPPTLEDGLLRLLPEPEGEDSDSGSVADSVPEQQ</sequence>
<organism evidence="2 3">
    <name type="scientific">Streptomyces qinzhouensis</name>
    <dbReference type="NCBI Taxonomy" id="2599401"/>
    <lineage>
        <taxon>Bacteria</taxon>
        <taxon>Bacillati</taxon>
        <taxon>Actinomycetota</taxon>
        <taxon>Actinomycetes</taxon>
        <taxon>Kitasatosporales</taxon>
        <taxon>Streptomycetaceae</taxon>
        <taxon>Streptomyces</taxon>
    </lineage>
</organism>
<feature type="compositionally biased region" description="Pro residues" evidence="1">
    <location>
        <begin position="1265"/>
        <end position="1275"/>
    </location>
</feature>
<dbReference type="Proteomes" id="UP000320580">
    <property type="component" value="Chromosome"/>
</dbReference>
<reference evidence="2 3" key="1">
    <citation type="submission" date="2019-07" db="EMBL/GenBank/DDBJ databases">
        <authorList>
            <person name="Zhu P."/>
        </authorList>
    </citation>
    <scope>NUCLEOTIDE SEQUENCE [LARGE SCALE GENOMIC DNA]</scope>
    <source>
        <strain evidence="2 3">SSL-25</strain>
    </source>
</reference>
<evidence type="ECO:0000256" key="1">
    <source>
        <dbReference type="SAM" id="MobiDB-lite"/>
    </source>
</evidence>
<accession>A0A5B8IR04</accession>
<dbReference type="EMBL" id="CP042266">
    <property type="protein sequence ID" value="QDY80049.1"/>
    <property type="molecule type" value="Genomic_DNA"/>
</dbReference>
<feature type="compositionally biased region" description="Gly residues" evidence="1">
    <location>
        <begin position="415"/>
        <end position="426"/>
    </location>
</feature>
<dbReference type="RefSeq" id="WP_146483446.1">
    <property type="nucleotide sequence ID" value="NZ_CP042266.1"/>
</dbReference>
<evidence type="ECO:0000313" key="2">
    <source>
        <dbReference type="EMBL" id="QDY80049.1"/>
    </source>
</evidence>
<feature type="region of interest" description="Disordered" evidence="1">
    <location>
        <begin position="1265"/>
        <end position="1307"/>
    </location>
</feature>
<evidence type="ECO:0000313" key="3">
    <source>
        <dbReference type="Proteomes" id="UP000320580"/>
    </source>
</evidence>
<dbReference type="KEGG" id="sqz:FQU76_29925"/>
<name>A0A5B8IR04_9ACTN</name>
<protein>
    <submittedName>
        <fullName evidence="2">Uncharacterized protein</fullName>
    </submittedName>
</protein>
<feature type="compositionally biased region" description="Polar residues" evidence="1">
    <location>
        <begin position="1296"/>
        <end position="1307"/>
    </location>
</feature>
<gene>
    <name evidence="2" type="ORF">FQU76_29925</name>
</gene>
<proteinExistence type="predicted"/>
<feature type="compositionally biased region" description="Low complexity" evidence="1">
    <location>
        <begin position="1278"/>
        <end position="1288"/>
    </location>
</feature>
<keyword evidence="3" id="KW-1185">Reference proteome</keyword>
<dbReference type="OrthoDB" id="6091628at2"/>
<feature type="region of interest" description="Disordered" evidence="1">
    <location>
        <begin position="408"/>
        <end position="436"/>
    </location>
</feature>